<dbReference type="HOGENOM" id="CLU_179032_0_0_6"/>
<dbReference type="EMBL" id="GG704964">
    <property type="protein sequence ID" value="EEY97083.1"/>
    <property type="molecule type" value="Genomic_DNA"/>
</dbReference>
<dbReference type="Gene3D" id="3.40.1260.10">
    <property type="entry name" value="DsrEFH-like"/>
    <property type="match status" value="1"/>
</dbReference>
<evidence type="ECO:0000313" key="2">
    <source>
        <dbReference type="Proteomes" id="UP000012047"/>
    </source>
</evidence>
<dbReference type="SUPFAM" id="SSF75169">
    <property type="entry name" value="DsrEFH-like"/>
    <property type="match status" value="1"/>
</dbReference>
<dbReference type="GO" id="GO:0005737">
    <property type="term" value="C:cytoplasm"/>
    <property type="evidence" value="ECO:0007669"/>
    <property type="project" value="InterPro"/>
</dbReference>
<accession>D0S9J6</accession>
<gene>
    <name evidence="1" type="ORF">HMPREF0016_00166</name>
</gene>
<name>D0S9J6_ACIJO</name>
<organism evidence="1 2">
    <name type="scientific">Acinetobacter johnsonii SH046</name>
    <dbReference type="NCBI Taxonomy" id="575586"/>
    <lineage>
        <taxon>Bacteria</taxon>
        <taxon>Pseudomonadati</taxon>
        <taxon>Pseudomonadota</taxon>
        <taxon>Gammaproteobacteria</taxon>
        <taxon>Moraxellales</taxon>
        <taxon>Moraxellaceae</taxon>
        <taxon>Acinetobacter</taxon>
    </lineage>
</organism>
<sequence>MYYIGKETIMSKTLYFVQSPFSATEQALSKLQNLYQSGDDVVLMGDAALYIQHTFIQQLACVFVLEQDAENIAAIHSSNLETISYARFAELCLNHSRCISLK</sequence>
<dbReference type="InterPro" id="IPR027396">
    <property type="entry name" value="DsrEFH-like"/>
</dbReference>
<dbReference type="InterPro" id="IPR007215">
    <property type="entry name" value="Sulphur_relay_TusB/DsrH"/>
</dbReference>
<dbReference type="Proteomes" id="UP000012047">
    <property type="component" value="Unassembled WGS sequence"/>
</dbReference>
<evidence type="ECO:0000313" key="1">
    <source>
        <dbReference type="EMBL" id="EEY97083.1"/>
    </source>
</evidence>
<proteinExistence type="predicted"/>
<protein>
    <submittedName>
        <fullName evidence="1">Putative sulfur relay protein TusB/DsrH</fullName>
    </submittedName>
</protein>
<dbReference type="GO" id="GO:0002143">
    <property type="term" value="P:tRNA wobble position uridine thiolation"/>
    <property type="evidence" value="ECO:0007669"/>
    <property type="project" value="InterPro"/>
</dbReference>
<dbReference type="AlphaFoldDB" id="D0S9J6"/>
<dbReference type="Pfam" id="PF04077">
    <property type="entry name" value="DsrH"/>
    <property type="match status" value="1"/>
</dbReference>
<reference evidence="2" key="1">
    <citation type="journal article" date="2012" name="PLoS ONE">
        <title>The success of Acinetobacter species; genetic, metabolic and virulence attributes.</title>
        <authorList>
            <person name="Peleg A.Y."/>
            <person name="de Breij A."/>
            <person name="Adams M.D."/>
            <person name="Cerqueira G.M."/>
            <person name="Mocali S."/>
            <person name="Galardini M."/>
            <person name="Nibbering P.H."/>
            <person name="Earl A.M."/>
            <person name="Ward D.V."/>
            <person name="Paterson D.L."/>
            <person name="Seifert H."/>
            <person name="Dijkshoorn L."/>
        </authorList>
    </citation>
    <scope>NUCLEOTIDE SEQUENCE [LARGE SCALE GENOMIC DNA]</scope>
    <source>
        <strain evidence="2">SH046</strain>
    </source>
</reference>